<dbReference type="PANTHER" id="PTHR42973:SF39">
    <property type="entry name" value="FAD-BINDING PCMH-TYPE DOMAIN-CONTAINING PROTEIN"/>
    <property type="match status" value="1"/>
</dbReference>
<dbReference type="Proteomes" id="UP000218598">
    <property type="component" value="Unassembled WGS sequence"/>
</dbReference>
<dbReference type="AlphaFoldDB" id="A0A2A3YNC8"/>
<dbReference type="InterPro" id="IPR050416">
    <property type="entry name" value="FAD-linked_Oxidoreductase"/>
</dbReference>
<proteinExistence type="inferred from homology"/>
<evidence type="ECO:0000313" key="8">
    <source>
        <dbReference type="Proteomes" id="UP000218598"/>
    </source>
</evidence>
<dbReference type="GO" id="GO:0016491">
    <property type="term" value="F:oxidoreductase activity"/>
    <property type="evidence" value="ECO:0007669"/>
    <property type="project" value="UniProtKB-KW"/>
</dbReference>
<reference evidence="7 8" key="1">
    <citation type="journal article" date="2017" name="Elife">
        <title>Extensive horizontal gene transfer in cheese-associated bacteria.</title>
        <authorList>
            <person name="Bonham K.S."/>
            <person name="Wolfe B.E."/>
            <person name="Dutton R.J."/>
        </authorList>
    </citation>
    <scope>NUCLEOTIDE SEQUENCE [LARGE SCALE GENOMIC DNA]</scope>
    <source>
        <strain evidence="7 8">341_9</strain>
    </source>
</reference>
<dbReference type="InterPro" id="IPR012951">
    <property type="entry name" value="BBE"/>
</dbReference>
<sequence>MTAPRDPAPDARPALERLRARLEGTLLEPGEPGYDAARAVWNGMIDRFPRAIVRAGSVADIAPTVEVARETGLRLAVRGGGHNMAGHGTVDDGIVLDLGGLTSVEVDPSTSLVTVAPGARGADVDAATSVHGLAVPLGAVSLPGVAGLTLGGGVGWLTRPAGLALDRLVRAEVVTADGRRLEASAEQNPELFWGLRGGGGNFGVVSSFTFRAVPIPPEVLGATLSYRPEHWRRALTAFERWSRQLPDELTSILTLTVLPERLGKGDAPWLLIRCAYVGDDHRRGQRILGRLRRAAPPDDEEVGPVAWPRWQSAQDDTFPAGARGFWHNVAFSEMDEDAIDQIVTYAGGLTRRGTGIDIHHLGGVFARVPEEATAFPNRSPRFWMSIYGFWRDPADDASHLAFARRSQGAMRFLSQRGEYVNFLGPEDSGPITDFTRRVYGAQKYAQLVRVKQRYDPENLFRQNHNVGPEG</sequence>
<evidence type="ECO:0000256" key="1">
    <source>
        <dbReference type="ARBA" id="ARBA00001974"/>
    </source>
</evidence>
<dbReference type="Gene3D" id="3.40.462.20">
    <property type="match status" value="1"/>
</dbReference>
<comment type="caution">
    <text evidence="7">The sequence shown here is derived from an EMBL/GenBank/DDBJ whole genome shotgun (WGS) entry which is preliminary data.</text>
</comment>
<dbReference type="EMBL" id="NRGR01000005">
    <property type="protein sequence ID" value="PCC40827.1"/>
    <property type="molecule type" value="Genomic_DNA"/>
</dbReference>
<keyword evidence="4" id="KW-0274">FAD</keyword>
<dbReference type="PROSITE" id="PS00862">
    <property type="entry name" value="OX2_COVAL_FAD"/>
    <property type="match status" value="1"/>
</dbReference>
<dbReference type="InterPro" id="IPR036318">
    <property type="entry name" value="FAD-bd_PCMH-like_sf"/>
</dbReference>
<keyword evidence="5" id="KW-0560">Oxidoreductase</keyword>
<dbReference type="InterPro" id="IPR016167">
    <property type="entry name" value="FAD-bd_PCMH_sub1"/>
</dbReference>
<protein>
    <submittedName>
        <fullName evidence="7">FAD-linked oxidoreductase</fullName>
    </submittedName>
</protein>
<keyword evidence="8" id="KW-1185">Reference proteome</keyword>
<dbReference type="InterPro" id="IPR006094">
    <property type="entry name" value="Oxid_FAD_bind_N"/>
</dbReference>
<comment type="cofactor">
    <cofactor evidence="1">
        <name>FAD</name>
        <dbReference type="ChEBI" id="CHEBI:57692"/>
    </cofactor>
</comment>
<organism evidence="7 8">
    <name type="scientific">Brachybacterium alimentarium</name>
    <dbReference type="NCBI Taxonomy" id="47845"/>
    <lineage>
        <taxon>Bacteria</taxon>
        <taxon>Bacillati</taxon>
        <taxon>Actinomycetota</taxon>
        <taxon>Actinomycetes</taxon>
        <taxon>Micrococcales</taxon>
        <taxon>Dermabacteraceae</taxon>
        <taxon>Brachybacterium</taxon>
    </lineage>
</organism>
<gene>
    <name evidence="7" type="ORF">CIK66_02820</name>
</gene>
<keyword evidence="3" id="KW-0285">Flavoprotein</keyword>
<dbReference type="Gene3D" id="3.30.465.10">
    <property type="match status" value="1"/>
</dbReference>
<dbReference type="InterPro" id="IPR006093">
    <property type="entry name" value="Oxy_OxRdtase_FAD_BS"/>
</dbReference>
<evidence type="ECO:0000259" key="6">
    <source>
        <dbReference type="PROSITE" id="PS51387"/>
    </source>
</evidence>
<dbReference type="PANTHER" id="PTHR42973">
    <property type="entry name" value="BINDING OXIDOREDUCTASE, PUTATIVE (AFU_ORTHOLOGUE AFUA_1G17690)-RELATED"/>
    <property type="match status" value="1"/>
</dbReference>
<dbReference type="Pfam" id="PF01565">
    <property type="entry name" value="FAD_binding_4"/>
    <property type="match status" value="1"/>
</dbReference>
<evidence type="ECO:0000256" key="4">
    <source>
        <dbReference type="ARBA" id="ARBA00022827"/>
    </source>
</evidence>
<evidence type="ECO:0000256" key="5">
    <source>
        <dbReference type="ARBA" id="ARBA00023002"/>
    </source>
</evidence>
<dbReference type="Gene3D" id="3.30.43.10">
    <property type="entry name" value="Uridine Diphospho-n-acetylenolpyruvylglucosamine Reductase, domain 2"/>
    <property type="match status" value="1"/>
</dbReference>
<dbReference type="SUPFAM" id="SSF56176">
    <property type="entry name" value="FAD-binding/transporter-associated domain-like"/>
    <property type="match status" value="1"/>
</dbReference>
<dbReference type="OrthoDB" id="9775082at2"/>
<name>A0A2A3YNC8_9MICO</name>
<evidence type="ECO:0000313" key="7">
    <source>
        <dbReference type="EMBL" id="PCC40827.1"/>
    </source>
</evidence>
<dbReference type="PROSITE" id="PS51387">
    <property type="entry name" value="FAD_PCMH"/>
    <property type="match status" value="1"/>
</dbReference>
<evidence type="ECO:0000256" key="2">
    <source>
        <dbReference type="ARBA" id="ARBA00005466"/>
    </source>
</evidence>
<dbReference type="InterPro" id="IPR016169">
    <property type="entry name" value="FAD-bd_PCMH_sub2"/>
</dbReference>
<dbReference type="GO" id="GO:0071949">
    <property type="term" value="F:FAD binding"/>
    <property type="evidence" value="ECO:0007669"/>
    <property type="project" value="InterPro"/>
</dbReference>
<dbReference type="InterPro" id="IPR016166">
    <property type="entry name" value="FAD-bd_PCMH"/>
</dbReference>
<evidence type="ECO:0000256" key="3">
    <source>
        <dbReference type="ARBA" id="ARBA00022630"/>
    </source>
</evidence>
<dbReference type="Pfam" id="PF08031">
    <property type="entry name" value="BBE"/>
    <property type="match status" value="1"/>
</dbReference>
<accession>A0A2A3YNC8</accession>
<comment type="similarity">
    <text evidence="2">Belongs to the oxygen-dependent FAD-linked oxidoreductase family.</text>
</comment>
<feature type="domain" description="FAD-binding PCMH-type" evidence="6">
    <location>
        <begin position="45"/>
        <end position="215"/>
    </location>
</feature>